<reference evidence="1" key="1">
    <citation type="submission" date="2014-09" db="EMBL/GenBank/DDBJ databases">
        <authorList>
            <person name="Magalhaes I.L.F."/>
            <person name="Oliveira U."/>
            <person name="Santos F.R."/>
            <person name="Vidigal T.H.D.A."/>
            <person name="Brescovit A.D."/>
            <person name="Santos A.J."/>
        </authorList>
    </citation>
    <scope>NUCLEOTIDE SEQUENCE</scope>
    <source>
        <tissue evidence="1">Shoot tissue taken approximately 20 cm above the soil surface</tissue>
    </source>
</reference>
<proteinExistence type="predicted"/>
<dbReference type="AlphaFoldDB" id="A0A0A9FS78"/>
<protein>
    <submittedName>
        <fullName evidence="1">Uncharacterized protein</fullName>
    </submittedName>
</protein>
<organism evidence="1">
    <name type="scientific">Arundo donax</name>
    <name type="common">Giant reed</name>
    <name type="synonym">Donax arundinaceus</name>
    <dbReference type="NCBI Taxonomy" id="35708"/>
    <lineage>
        <taxon>Eukaryota</taxon>
        <taxon>Viridiplantae</taxon>
        <taxon>Streptophyta</taxon>
        <taxon>Embryophyta</taxon>
        <taxon>Tracheophyta</taxon>
        <taxon>Spermatophyta</taxon>
        <taxon>Magnoliopsida</taxon>
        <taxon>Liliopsida</taxon>
        <taxon>Poales</taxon>
        <taxon>Poaceae</taxon>
        <taxon>PACMAD clade</taxon>
        <taxon>Arundinoideae</taxon>
        <taxon>Arundineae</taxon>
        <taxon>Arundo</taxon>
    </lineage>
</organism>
<dbReference type="EMBL" id="GBRH01186738">
    <property type="protein sequence ID" value="JAE11158.1"/>
    <property type="molecule type" value="Transcribed_RNA"/>
</dbReference>
<accession>A0A0A9FS78</accession>
<evidence type="ECO:0000313" key="1">
    <source>
        <dbReference type="EMBL" id="JAE11158.1"/>
    </source>
</evidence>
<name>A0A0A9FS78_ARUDO</name>
<reference evidence="1" key="2">
    <citation type="journal article" date="2015" name="Data Brief">
        <title>Shoot transcriptome of the giant reed, Arundo donax.</title>
        <authorList>
            <person name="Barrero R.A."/>
            <person name="Guerrero F.D."/>
            <person name="Moolhuijzen P."/>
            <person name="Goolsby J.A."/>
            <person name="Tidwell J."/>
            <person name="Bellgard S.E."/>
            <person name="Bellgard M.I."/>
        </authorList>
    </citation>
    <scope>NUCLEOTIDE SEQUENCE</scope>
    <source>
        <tissue evidence="1">Shoot tissue taken approximately 20 cm above the soil surface</tissue>
    </source>
</reference>
<sequence length="91" mass="10038">MAEHNLLMCTPGLAYVTFDIYPCCSQNWQEVPSLCVTHGPRAAVCFLSWNMLGSNSWNFSRNALHSLALKSDSFTKLELGGSISFALQPPD</sequence>